<name>A0A395RKI8_FUSSP</name>
<gene>
    <name evidence="1" type="ORF">FSPOR_10584</name>
</gene>
<keyword evidence="2" id="KW-1185">Reference proteome</keyword>
<dbReference type="STRING" id="5514.A0A395RKI8"/>
<dbReference type="AlphaFoldDB" id="A0A395RKI8"/>
<sequence>MSHTVAVKQAPVVNFDHTDDERRRLYIKAFFGFHCQWDEDIWQSLRDKAESDVYSILHANGFRRAGKAHVEYAVDAIAYGDYAIEFGLNQSVHPWPWGVQMEPGVKDYSDGPSETYETWRRMRGLPTPRPRPNDGA</sequence>
<protein>
    <submittedName>
        <fullName evidence="1">Uncharacterized protein</fullName>
    </submittedName>
</protein>
<evidence type="ECO:0000313" key="1">
    <source>
        <dbReference type="EMBL" id="RGP60617.1"/>
    </source>
</evidence>
<proteinExistence type="predicted"/>
<comment type="caution">
    <text evidence="1">The sequence shown here is derived from an EMBL/GenBank/DDBJ whole genome shotgun (WGS) entry which is preliminary data.</text>
</comment>
<accession>A0A395RKI8</accession>
<organism evidence="1 2">
    <name type="scientific">Fusarium sporotrichioides</name>
    <dbReference type="NCBI Taxonomy" id="5514"/>
    <lineage>
        <taxon>Eukaryota</taxon>
        <taxon>Fungi</taxon>
        <taxon>Dikarya</taxon>
        <taxon>Ascomycota</taxon>
        <taxon>Pezizomycotina</taxon>
        <taxon>Sordariomycetes</taxon>
        <taxon>Hypocreomycetidae</taxon>
        <taxon>Hypocreales</taxon>
        <taxon>Nectriaceae</taxon>
        <taxon>Fusarium</taxon>
    </lineage>
</organism>
<reference evidence="1 2" key="1">
    <citation type="journal article" date="2018" name="PLoS Pathog.">
        <title>Evolution of structural diversity of trichothecenes, a family of toxins produced by plant pathogenic and entomopathogenic fungi.</title>
        <authorList>
            <person name="Proctor R.H."/>
            <person name="McCormick S.P."/>
            <person name="Kim H.S."/>
            <person name="Cardoza R.E."/>
            <person name="Stanley A.M."/>
            <person name="Lindo L."/>
            <person name="Kelly A."/>
            <person name="Brown D.W."/>
            <person name="Lee T."/>
            <person name="Vaughan M.M."/>
            <person name="Alexander N.J."/>
            <person name="Busman M."/>
            <person name="Gutierrez S."/>
        </authorList>
    </citation>
    <scope>NUCLEOTIDE SEQUENCE [LARGE SCALE GENOMIC DNA]</scope>
    <source>
        <strain evidence="1 2">NRRL 3299</strain>
    </source>
</reference>
<evidence type="ECO:0000313" key="2">
    <source>
        <dbReference type="Proteomes" id="UP000266152"/>
    </source>
</evidence>
<dbReference type="Proteomes" id="UP000266152">
    <property type="component" value="Unassembled WGS sequence"/>
</dbReference>
<dbReference type="EMBL" id="PXOF01000184">
    <property type="protein sequence ID" value="RGP60617.1"/>
    <property type="molecule type" value="Genomic_DNA"/>
</dbReference>